<keyword evidence="3" id="KW-0328">Glycosyltransferase</keyword>
<dbReference type="RefSeq" id="WP_353719114.1">
    <property type="nucleotide sequence ID" value="NZ_CP159289.1"/>
</dbReference>
<evidence type="ECO:0000256" key="4">
    <source>
        <dbReference type="ARBA" id="ARBA00022679"/>
    </source>
</evidence>
<feature type="transmembrane region" description="Helical" evidence="8">
    <location>
        <begin position="237"/>
        <end position="256"/>
    </location>
</feature>
<feature type="transmembrane region" description="Helical" evidence="8">
    <location>
        <begin position="102"/>
        <end position="130"/>
    </location>
</feature>
<evidence type="ECO:0000256" key="8">
    <source>
        <dbReference type="SAM" id="Phobius"/>
    </source>
</evidence>
<feature type="transmembrane region" description="Helical" evidence="8">
    <location>
        <begin position="52"/>
        <end position="69"/>
    </location>
</feature>
<proteinExistence type="predicted"/>
<feature type="transmembrane region" description="Helical" evidence="8">
    <location>
        <begin position="295"/>
        <end position="313"/>
    </location>
</feature>
<dbReference type="EMBL" id="CP159289">
    <property type="protein sequence ID" value="XCH23790.1"/>
    <property type="molecule type" value="Genomic_DNA"/>
</dbReference>
<dbReference type="AlphaFoldDB" id="A0AAU8FGR4"/>
<evidence type="ECO:0000256" key="1">
    <source>
        <dbReference type="ARBA" id="ARBA00004651"/>
    </source>
</evidence>
<name>A0AAU8FGR4_9BACT</name>
<feature type="transmembrane region" description="Helical" evidence="8">
    <location>
        <begin position="198"/>
        <end position="221"/>
    </location>
</feature>
<keyword evidence="2" id="KW-1003">Cell membrane</keyword>
<sequence length="404" mass="45754">MFGMQSLIFRLIGDSTAVENIYNGIILACIVTLIVSVWRVLFRNDEQVRRHAWLPVLMWYGLRIVWWSVPNNMLDTSLAMFCLASCYTQLLVLSKKRYANGYWILSGILVLLACLTKGPVGLFPLAFPVLYDLIFKNSRRRIFGGALTLLATVAILTFAVLQYPPARSLLKSYFDGQVMMALLKKREGGEKNWVAHFYLVKILIVNILPHIVFTGGIWFVIHFSKAGFKISETAKRAVLLNLLVIFSILVPMLASIKQSDPYLLPLTPFVALFFACLCVEWIVSLCRQFSFYPTFILSFASVICLIFMAFQVYRSAPDRMYEISTDLARHIPPGSKIYATPEIARSPEIQTPFQRYARLSVAFDPGATRYAYFDDCKTVPDSITRSPAFEVIPLACETALVIAR</sequence>
<protein>
    <recommendedName>
        <fullName evidence="10">Glycosyltransferase RgtA/B/C/D-like domain-containing protein</fullName>
    </recommendedName>
</protein>
<comment type="subcellular location">
    <subcellularLocation>
        <location evidence="1">Cell membrane</location>
        <topology evidence="1">Multi-pass membrane protein</topology>
    </subcellularLocation>
</comment>
<gene>
    <name evidence="9" type="ORF">ABV298_26320</name>
</gene>
<reference evidence="9" key="1">
    <citation type="submission" date="2024-06" db="EMBL/GenBank/DDBJ databases">
        <title>Sequencing and assembly of the genome of Dyadobacter sp. strain 676, a symbiont of Cyamopsis tetragonoloba.</title>
        <authorList>
            <person name="Guro P."/>
            <person name="Sazanova A."/>
            <person name="Kuznetsova I."/>
            <person name="Belimov A."/>
            <person name="Safronova V."/>
        </authorList>
    </citation>
    <scope>NUCLEOTIDE SEQUENCE</scope>
    <source>
        <strain evidence="9">676</strain>
    </source>
</reference>
<evidence type="ECO:0000313" key="9">
    <source>
        <dbReference type="EMBL" id="XCH23790.1"/>
    </source>
</evidence>
<keyword evidence="6 8" id="KW-1133">Transmembrane helix</keyword>
<dbReference type="PANTHER" id="PTHR33908">
    <property type="entry name" value="MANNOSYLTRANSFERASE YKCB-RELATED"/>
    <property type="match status" value="1"/>
</dbReference>
<evidence type="ECO:0000256" key="5">
    <source>
        <dbReference type="ARBA" id="ARBA00022692"/>
    </source>
</evidence>
<organism evidence="9">
    <name type="scientific">Dyadobacter sp. 676</name>
    <dbReference type="NCBI Taxonomy" id="3088362"/>
    <lineage>
        <taxon>Bacteria</taxon>
        <taxon>Pseudomonadati</taxon>
        <taxon>Bacteroidota</taxon>
        <taxon>Cytophagia</taxon>
        <taxon>Cytophagales</taxon>
        <taxon>Spirosomataceae</taxon>
        <taxon>Dyadobacter</taxon>
    </lineage>
</organism>
<feature type="transmembrane region" description="Helical" evidence="8">
    <location>
        <begin position="262"/>
        <end position="283"/>
    </location>
</feature>
<evidence type="ECO:0000256" key="6">
    <source>
        <dbReference type="ARBA" id="ARBA00022989"/>
    </source>
</evidence>
<evidence type="ECO:0000256" key="2">
    <source>
        <dbReference type="ARBA" id="ARBA00022475"/>
    </source>
</evidence>
<keyword evidence="4" id="KW-0808">Transferase</keyword>
<dbReference type="GO" id="GO:0016763">
    <property type="term" value="F:pentosyltransferase activity"/>
    <property type="evidence" value="ECO:0007669"/>
    <property type="project" value="TreeGrafter"/>
</dbReference>
<accession>A0AAU8FGR4</accession>
<feature type="transmembrane region" description="Helical" evidence="8">
    <location>
        <begin position="20"/>
        <end position="40"/>
    </location>
</feature>
<dbReference type="GO" id="GO:0005886">
    <property type="term" value="C:plasma membrane"/>
    <property type="evidence" value="ECO:0007669"/>
    <property type="project" value="UniProtKB-SubCell"/>
</dbReference>
<evidence type="ECO:0008006" key="10">
    <source>
        <dbReference type="Google" id="ProtNLM"/>
    </source>
</evidence>
<keyword evidence="7 8" id="KW-0472">Membrane</keyword>
<keyword evidence="5 8" id="KW-0812">Transmembrane</keyword>
<dbReference type="GO" id="GO:0009103">
    <property type="term" value="P:lipopolysaccharide biosynthetic process"/>
    <property type="evidence" value="ECO:0007669"/>
    <property type="project" value="UniProtKB-ARBA"/>
</dbReference>
<evidence type="ECO:0000256" key="7">
    <source>
        <dbReference type="ARBA" id="ARBA00023136"/>
    </source>
</evidence>
<dbReference type="PANTHER" id="PTHR33908:SF11">
    <property type="entry name" value="MEMBRANE PROTEIN"/>
    <property type="match status" value="1"/>
</dbReference>
<feature type="transmembrane region" description="Helical" evidence="8">
    <location>
        <begin position="142"/>
        <end position="163"/>
    </location>
</feature>
<dbReference type="InterPro" id="IPR050297">
    <property type="entry name" value="LipidA_mod_glycosyltrf_83"/>
</dbReference>
<evidence type="ECO:0000256" key="3">
    <source>
        <dbReference type="ARBA" id="ARBA00022676"/>
    </source>
</evidence>